<name>A0A292IIB8_9MOLU</name>
<dbReference type="PROSITE" id="PS00687">
    <property type="entry name" value="ALDEHYDE_DEHYDR_GLU"/>
    <property type="match status" value="1"/>
</dbReference>
<dbReference type="InterPro" id="IPR016161">
    <property type="entry name" value="Ald_DH/histidinol_DH"/>
</dbReference>
<evidence type="ECO:0000256" key="2">
    <source>
        <dbReference type="ARBA" id="ARBA00023002"/>
    </source>
</evidence>
<feature type="compositionally biased region" description="Basic residues" evidence="5">
    <location>
        <begin position="1"/>
        <end position="10"/>
    </location>
</feature>
<dbReference type="InterPro" id="IPR015590">
    <property type="entry name" value="Aldehyde_DH_dom"/>
</dbReference>
<dbReference type="SUPFAM" id="SSF53720">
    <property type="entry name" value="ALDH-like"/>
    <property type="match status" value="1"/>
</dbReference>
<dbReference type="InterPro" id="IPR051020">
    <property type="entry name" value="ALDH-related_metabolic_enz"/>
</dbReference>
<evidence type="ECO:0000256" key="4">
    <source>
        <dbReference type="RuleBase" id="RU003345"/>
    </source>
</evidence>
<dbReference type="Gene3D" id="3.40.309.10">
    <property type="entry name" value="Aldehyde Dehydrogenase, Chain A, domain 2"/>
    <property type="match status" value="1"/>
</dbReference>
<comment type="similarity">
    <text evidence="1 4">Belongs to the aldehyde dehydrogenase family.</text>
</comment>
<reference evidence="7 8" key="1">
    <citation type="journal article" date="2015" name="Clin. Infect. Dis.">
        <title>Genomic Investigations unmask Mycoplasma amphoriforme, a new respiratory pathogen.</title>
        <authorList>
            <person name="Gillespie S.H."/>
            <person name="Ling C.L."/>
            <person name="Oravcova K."/>
            <person name="Pinheiro M."/>
            <person name="Wells L."/>
            <person name="Bryant J.M."/>
            <person name="McHugh T.D."/>
            <person name="Bebear C."/>
            <person name="Webster D."/>
            <person name="Harris S.R."/>
            <person name="Seth-Smith H.M."/>
            <person name="Thomson N.R."/>
        </authorList>
    </citation>
    <scope>NUCLEOTIDE SEQUENCE [LARGE SCALE GENOMIC DNA]</scope>
    <source>
        <strain evidence="7 8">A39</strain>
    </source>
</reference>
<dbReference type="RefSeq" id="WP_343251255.1">
    <property type="nucleotide sequence ID" value="NZ_HG937516.1"/>
</dbReference>
<protein>
    <recommendedName>
        <fullName evidence="6">Aldehyde dehydrogenase domain-containing protein</fullName>
    </recommendedName>
</protein>
<dbReference type="PANTHER" id="PTHR42991">
    <property type="entry name" value="ALDEHYDE DEHYDROGENASE"/>
    <property type="match status" value="1"/>
</dbReference>
<feature type="region of interest" description="Disordered" evidence="5">
    <location>
        <begin position="1"/>
        <end position="21"/>
    </location>
</feature>
<evidence type="ECO:0000313" key="8">
    <source>
        <dbReference type="Proteomes" id="UP000261764"/>
    </source>
</evidence>
<feature type="domain" description="Aldehyde dehydrogenase" evidence="6">
    <location>
        <begin position="44"/>
        <end position="495"/>
    </location>
</feature>
<evidence type="ECO:0000256" key="5">
    <source>
        <dbReference type="SAM" id="MobiDB-lite"/>
    </source>
</evidence>
<evidence type="ECO:0000256" key="1">
    <source>
        <dbReference type="ARBA" id="ARBA00009986"/>
    </source>
</evidence>
<evidence type="ECO:0000313" key="7">
    <source>
        <dbReference type="EMBL" id="CDN40630.1"/>
    </source>
</evidence>
<proteinExistence type="inferred from homology"/>
<dbReference type="Proteomes" id="UP000261764">
    <property type="component" value="Chromosome I"/>
</dbReference>
<dbReference type="Gene3D" id="3.40.605.10">
    <property type="entry name" value="Aldehyde Dehydrogenase, Chain A, domain 1"/>
    <property type="match status" value="1"/>
</dbReference>
<dbReference type="InterPro" id="IPR016162">
    <property type="entry name" value="Ald_DH_N"/>
</dbReference>
<dbReference type="GO" id="GO:0008911">
    <property type="term" value="F:lactaldehyde dehydrogenase (NAD+) activity"/>
    <property type="evidence" value="ECO:0007669"/>
    <property type="project" value="TreeGrafter"/>
</dbReference>
<gene>
    <name evidence="7" type="ORF">MAMA39_05120</name>
</gene>
<dbReference type="KEGG" id="mamp:MAMA39_05120"/>
<dbReference type="Pfam" id="PF00171">
    <property type="entry name" value="Aldedh"/>
    <property type="match status" value="1"/>
</dbReference>
<keyword evidence="8" id="KW-1185">Reference proteome</keyword>
<dbReference type="InterPro" id="IPR016163">
    <property type="entry name" value="Ald_DH_C"/>
</dbReference>
<dbReference type="PANTHER" id="PTHR42991:SF1">
    <property type="entry name" value="ALDEHYDE DEHYDROGENASE"/>
    <property type="match status" value="1"/>
</dbReference>
<dbReference type="AlphaFoldDB" id="A0A292IIB8"/>
<feature type="active site" evidence="3">
    <location>
        <position position="277"/>
    </location>
</feature>
<dbReference type="EMBL" id="HG937516">
    <property type="protein sequence ID" value="CDN40630.1"/>
    <property type="molecule type" value="Genomic_DNA"/>
</dbReference>
<dbReference type="CDD" id="cd07082">
    <property type="entry name" value="ALDH_F11_NP-GAPDH"/>
    <property type="match status" value="1"/>
</dbReference>
<sequence>MKKMTKKQKKEQHVETGCGSQGRPVLASCEKMSGLINNKQVTSKELITINSPIDLKPCGSFYGMSLDDVNHAYESAAASFHKWSTCSVDQRSKFLLKFADLLDKNKEEITRLMVDHIAKSYKDSLAEVVRTVEYIRDTIKVYKKLIEKPEVIGEKINGVKGKTGYFYREPLGVVLCIAPFNYPVNTAIGKIVPALMAGNTVVFKPSTQGSIIGIKFSELLVKTGLPSGVYQCVVGKGSKIGDALNTNEHLSAISFTGSTAIGLELLAMAKTGNVFLELGGKDAAIVLEDADLENTAKEIVKGAFSYSGQRCTAIKRVLAVKPIVKKLTQLLIKEVNNLHLGNPQDNPSVVPVVDLKSANYIMELVNDAKNQKAKILVGGTAENNWIQPTLIGNVTEKMRIAWEEPFGPVLPIIEVKDVNDAIRVHNQSEYGLQSSIFTKNDKQAAKMVPLLQVGTVNLNRSSSRGPDIFPFLGVKHSGVGVQGIKDALLSLTRYKGFIVNK</sequence>
<accession>A0A292IIB8</accession>
<evidence type="ECO:0000259" key="6">
    <source>
        <dbReference type="Pfam" id="PF00171"/>
    </source>
</evidence>
<dbReference type="PROSITE" id="PS00070">
    <property type="entry name" value="ALDEHYDE_DEHYDR_CYS"/>
    <property type="match status" value="1"/>
</dbReference>
<keyword evidence="2 4" id="KW-0560">Oxidoreductase</keyword>
<organism evidence="7 8">
    <name type="scientific">Mycoplasma amphoriforme A39</name>
    <dbReference type="NCBI Taxonomy" id="572419"/>
    <lineage>
        <taxon>Bacteria</taxon>
        <taxon>Bacillati</taxon>
        <taxon>Mycoplasmatota</taxon>
        <taxon>Mollicutes</taxon>
        <taxon>Mycoplasmataceae</taxon>
        <taxon>Mycoplasma</taxon>
    </lineage>
</organism>
<dbReference type="InterPro" id="IPR016160">
    <property type="entry name" value="Ald_DH_CS_CYS"/>
</dbReference>
<evidence type="ECO:0000256" key="3">
    <source>
        <dbReference type="PROSITE-ProRule" id="PRU10007"/>
    </source>
</evidence>
<dbReference type="InterPro" id="IPR029510">
    <property type="entry name" value="Ald_DH_CS_GLU"/>
</dbReference>